<evidence type="ECO:0000313" key="5">
    <source>
        <dbReference type="EMBL" id="CAL6013083.1"/>
    </source>
</evidence>
<dbReference type="AlphaFoldDB" id="A0AA86UZZ7"/>
<gene>
    <name evidence="5" type="ORF">HINF_LOCUS23619</name>
    <name evidence="2" type="ORF">HINF_LOCUS44997</name>
    <name evidence="6" type="ORF">HINF_LOCUS45014</name>
    <name evidence="4" type="ORF">HINF_LOCUS4855</name>
    <name evidence="3" type="ORF">HINF_LOCUS58472</name>
</gene>
<reference evidence="4 7" key="2">
    <citation type="submission" date="2024-07" db="EMBL/GenBank/DDBJ databases">
        <authorList>
            <person name="Akdeniz Z."/>
        </authorList>
    </citation>
    <scope>NUCLEOTIDE SEQUENCE [LARGE SCALE GENOMIC DNA]</scope>
</reference>
<dbReference type="EMBL" id="CAXDID020000193">
    <property type="protein sequence ID" value="CAL6052772.1"/>
    <property type="molecule type" value="Genomic_DNA"/>
</dbReference>
<protein>
    <submittedName>
        <fullName evidence="3">Uncharacterized protein</fullName>
    </submittedName>
</protein>
<comment type="caution">
    <text evidence="3">The sequence shown here is derived from an EMBL/GenBank/DDBJ whole genome shotgun (WGS) entry which is preliminary data.</text>
</comment>
<sequence>MDDIQEEKNRQTQIAILKTKELKQSVLNIQQALVEDGEVVNEDLDKINQNKNTIEEEAKELAGTLKQIFAGNKFRKMMFGYILLVYLIIGTLTKFT</sequence>
<keyword evidence="1" id="KW-0812">Transmembrane</keyword>
<evidence type="ECO:0000313" key="4">
    <source>
        <dbReference type="EMBL" id="CAL5978586.1"/>
    </source>
</evidence>
<evidence type="ECO:0000256" key="1">
    <source>
        <dbReference type="SAM" id="Phobius"/>
    </source>
</evidence>
<evidence type="ECO:0000313" key="3">
    <source>
        <dbReference type="EMBL" id="CAI9970827.1"/>
    </source>
</evidence>
<feature type="transmembrane region" description="Helical" evidence="1">
    <location>
        <begin position="78"/>
        <end position="95"/>
    </location>
</feature>
<evidence type="ECO:0000313" key="6">
    <source>
        <dbReference type="EMBL" id="CAL6052772.1"/>
    </source>
</evidence>
<dbReference type="EMBL" id="CATOUU010000884">
    <property type="protein sequence ID" value="CAI9957352.1"/>
    <property type="molecule type" value="Genomic_DNA"/>
</dbReference>
<reference evidence="3" key="1">
    <citation type="submission" date="2023-06" db="EMBL/GenBank/DDBJ databases">
        <authorList>
            <person name="Kurt Z."/>
        </authorList>
    </citation>
    <scope>NUCLEOTIDE SEQUENCE</scope>
</reference>
<accession>A0AA86UZZ7</accession>
<evidence type="ECO:0000313" key="7">
    <source>
        <dbReference type="Proteomes" id="UP001642409"/>
    </source>
</evidence>
<keyword evidence="1" id="KW-1133">Transmembrane helix</keyword>
<dbReference type="EMBL" id="CAXDID020000067">
    <property type="protein sequence ID" value="CAL6013083.1"/>
    <property type="molecule type" value="Genomic_DNA"/>
</dbReference>
<organism evidence="3">
    <name type="scientific">Hexamita inflata</name>
    <dbReference type="NCBI Taxonomy" id="28002"/>
    <lineage>
        <taxon>Eukaryota</taxon>
        <taxon>Metamonada</taxon>
        <taxon>Diplomonadida</taxon>
        <taxon>Hexamitidae</taxon>
        <taxon>Hexamitinae</taxon>
        <taxon>Hexamita</taxon>
    </lineage>
</organism>
<dbReference type="EMBL" id="CATOUU010001083">
    <property type="protein sequence ID" value="CAI9970827.1"/>
    <property type="molecule type" value="Genomic_DNA"/>
</dbReference>
<dbReference type="EMBL" id="CAXDID020000009">
    <property type="protein sequence ID" value="CAL5978586.1"/>
    <property type="molecule type" value="Genomic_DNA"/>
</dbReference>
<proteinExistence type="predicted"/>
<evidence type="ECO:0000313" key="2">
    <source>
        <dbReference type="EMBL" id="CAI9957352.1"/>
    </source>
</evidence>
<name>A0AA86UZZ7_9EUKA</name>
<keyword evidence="7" id="KW-1185">Reference proteome</keyword>
<keyword evidence="1" id="KW-0472">Membrane</keyword>
<dbReference type="Proteomes" id="UP001642409">
    <property type="component" value="Unassembled WGS sequence"/>
</dbReference>